<evidence type="ECO:0000259" key="6">
    <source>
        <dbReference type="SMART" id="SM00739"/>
    </source>
</evidence>
<comment type="function">
    <text evidence="5">One of two assembly initiator proteins, it binds directly to the 5'-end of the 23S rRNA, where it nucleates assembly of the 50S subunit.</text>
</comment>
<reference evidence="7" key="1">
    <citation type="submission" date="2010-05" db="EMBL/GenBank/DDBJ databases">
        <title>The draft genome of Desulfonatronospira thiodismutans ASO3-1.</title>
        <authorList>
            <consortium name="US DOE Joint Genome Institute (JGI-PGF)"/>
            <person name="Lucas S."/>
            <person name="Copeland A."/>
            <person name="Lapidus A."/>
            <person name="Cheng J.-F."/>
            <person name="Bruce D."/>
            <person name="Goodwin L."/>
            <person name="Pitluck S."/>
            <person name="Chertkov O."/>
            <person name="Brettin T."/>
            <person name="Detter J.C."/>
            <person name="Han C."/>
            <person name="Land M.L."/>
            <person name="Hauser L."/>
            <person name="Kyrpides N."/>
            <person name="Mikhailova N."/>
            <person name="Muyzer G."/>
            <person name="Woyke T."/>
        </authorList>
    </citation>
    <scope>NUCLEOTIDE SEQUENCE [LARGE SCALE GENOMIC DNA]</scope>
    <source>
        <strain evidence="7">ASO3-1</strain>
    </source>
</reference>
<keyword evidence="8" id="KW-1185">Reference proteome</keyword>
<accession>D6SUM2</accession>
<keyword evidence="3 5" id="KW-0687">Ribonucleoprotein</keyword>
<evidence type="ECO:0000256" key="1">
    <source>
        <dbReference type="ARBA" id="ARBA00010618"/>
    </source>
</evidence>
<dbReference type="PANTHER" id="PTHR12903">
    <property type="entry name" value="MITOCHONDRIAL RIBOSOMAL PROTEIN L24"/>
    <property type="match status" value="1"/>
</dbReference>
<comment type="similarity">
    <text evidence="1 5">Belongs to the universal ribosomal protein uL24 family.</text>
</comment>
<dbReference type="EMBL" id="ACJN02000004">
    <property type="protein sequence ID" value="EFI33002.1"/>
    <property type="molecule type" value="Genomic_DNA"/>
</dbReference>
<comment type="function">
    <text evidence="5">One of the proteins that surrounds the polypeptide exit tunnel on the outside of the subunit.</text>
</comment>
<dbReference type="InterPro" id="IPR005824">
    <property type="entry name" value="KOW"/>
</dbReference>
<dbReference type="Pfam" id="PF00467">
    <property type="entry name" value="KOW"/>
    <property type="match status" value="1"/>
</dbReference>
<dbReference type="GO" id="GO:0003735">
    <property type="term" value="F:structural constituent of ribosome"/>
    <property type="evidence" value="ECO:0007669"/>
    <property type="project" value="InterPro"/>
</dbReference>
<dbReference type="AlphaFoldDB" id="D6SUM2"/>
<evidence type="ECO:0000256" key="5">
    <source>
        <dbReference type="HAMAP-Rule" id="MF_01326"/>
    </source>
</evidence>
<keyword evidence="5" id="KW-0694">RNA-binding</keyword>
<dbReference type="GO" id="GO:1990904">
    <property type="term" value="C:ribonucleoprotein complex"/>
    <property type="evidence" value="ECO:0007669"/>
    <property type="project" value="UniProtKB-KW"/>
</dbReference>
<dbReference type="RefSeq" id="WP_008871695.1">
    <property type="nucleotide sequence ID" value="NZ_ACJN02000004.1"/>
</dbReference>
<protein>
    <recommendedName>
        <fullName evidence="4 5">Large ribosomal subunit protein uL24</fullName>
    </recommendedName>
</protein>
<dbReference type="Proteomes" id="UP000005496">
    <property type="component" value="Unassembled WGS sequence"/>
</dbReference>
<organism evidence="7 8">
    <name type="scientific">Desulfonatronospira thiodismutans ASO3-1</name>
    <dbReference type="NCBI Taxonomy" id="555779"/>
    <lineage>
        <taxon>Bacteria</taxon>
        <taxon>Pseudomonadati</taxon>
        <taxon>Thermodesulfobacteriota</taxon>
        <taxon>Desulfovibrionia</taxon>
        <taxon>Desulfovibrionales</taxon>
        <taxon>Desulfonatronovibrionaceae</taxon>
        <taxon>Desulfonatronospira</taxon>
    </lineage>
</organism>
<dbReference type="InterPro" id="IPR008991">
    <property type="entry name" value="Translation_prot_SH3-like_sf"/>
</dbReference>
<dbReference type="SMART" id="SM00739">
    <property type="entry name" value="KOW"/>
    <property type="match status" value="1"/>
</dbReference>
<evidence type="ECO:0000313" key="7">
    <source>
        <dbReference type="EMBL" id="EFI33002.1"/>
    </source>
</evidence>
<evidence type="ECO:0000256" key="3">
    <source>
        <dbReference type="ARBA" id="ARBA00023274"/>
    </source>
</evidence>
<comment type="subunit">
    <text evidence="5">Part of the 50S ribosomal subunit.</text>
</comment>
<dbReference type="InterPro" id="IPR041988">
    <property type="entry name" value="Ribosomal_uL24_KOW"/>
</dbReference>
<dbReference type="InterPro" id="IPR057264">
    <property type="entry name" value="Ribosomal_uL24_C"/>
</dbReference>
<dbReference type="GO" id="GO:0019843">
    <property type="term" value="F:rRNA binding"/>
    <property type="evidence" value="ECO:0007669"/>
    <property type="project" value="UniProtKB-UniRule"/>
</dbReference>
<dbReference type="HAMAP" id="MF_01326_B">
    <property type="entry name" value="Ribosomal_uL24_B"/>
    <property type="match status" value="1"/>
</dbReference>
<dbReference type="OrthoDB" id="9807419at2"/>
<name>D6SUM2_9BACT</name>
<comment type="caution">
    <text evidence="7">The sequence shown here is derived from an EMBL/GenBank/DDBJ whole genome shotgun (WGS) entry which is preliminary data.</text>
</comment>
<dbReference type="Pfam" id="PF17136">
    <property type="entry name" value="ribosomal_L24"/>
    <property type="match status" value="1"/>
</dbReference>
<sequence length="106" mass="11891">MNKTKIKQNDKVMIISGKDKTKIGKVLKIYHNKGKVLVEGLNKIKKHVKPNPYKQEQGGIKDAEAPVHISNVRVVCDACANPTKPAFRLTGDGEKVRFCKKCDENF</sequence>
<keyword evidence="2 5" id="KW-0689">Ribosomal protein</keyword>
<evidence type="ECO:0000256" key="2">
    <source>
        <dbReference type="ARBA" id="ARBA00022980"/>
    </source>
</evidence>
<dbReference type="NCBIfam" id="TIGR01079">
    <property type="entry name" value="rplX_bact"/>
    <property type="match status" value="1"/>
</dbReference>
<dbReference type="InterPro" id="IPR003256">
    <property type="entry name" value="Ribosomal_uL24"/>
</dbReference>
<keyword evidence="5" id="KW-0699">rRNA-binding</keyword>
<feature type="domain" description="KOW" evidence="6">
    <location>
        <begin position="5"/>
        <end position="32"/>
    </location>
</feature>
<dbReference type="GO" id="GO:0005840">
    <property type="term" value="C:ribosome"/>
    <property type="evidence" value="ECO:0007669"/>
    <property type="project" value="UniProtKB-KW"/>
</dbReference>
<dbReference type="SUPFAM" id="SSF50104">
    <property type="entry name" value="Translation proteins SH3-like domain"/>
    <property type="match status" value="1"/>
</dbReference>
<dbReference type="Gene3D" id="2.30.30.30">
    <property type="match status" value="1"/>
</dbReference>
<dbReference type="eggNOG" id="COG0198">
    <property type="taxonomic scope" value="Bacteria"/>
</dbReference>
<dbReference type="CDD" id="cd06089">
    <property type="entry name" value="KOW_RPL26"/>
    <property type="match status" value="1"/>
</dbReference>
<evidence type="ECO:0000256" key="4">
    <source>
        <dbReference type="ARBA" id="ARBA00035206"/>
    </source>
</evidence>
<gene>
    <name evidence="5" type="primary">rplX</name>
    <name evidence="7" type="ORF">Dthio_PD0316</name>
</gene>
<proteinExistence type="inferred from homology"/>
<evidence type="ECO:0000313" key="8">
    <source>
        <dbReference type="Proteomes" id="UP000005496"/>
    </source>
</evidence>
<dbReference type="InterPro" id="IPR014722">
    <property type="entry name" value="Rib_uL2_dom2"/>
</dbReference>
<dbReference type="GO" id="GO:0006412">
    <property type="term" value="P:translation"/>
    <property type="evidence" value="ECO:0007669"/>
    <property type="project" value="UniProtKB-UniRule"/>
</dbReference>